<organism evidence="1 2">
    <name type="scientific">Halorubrum saccharovorum</name>
    <dbReference type="NCBI Taxonomy" id="2248"/>
    <lineage>
        <taxon>Archaea</taxon>
        <taxon>Methanobacteriati</taxon>
        <taxon>Methanobacteriota</taxon>
        <taxon>Stenosarchaea group</taxon>
        <taxon>Halobacteria</taxon>
        <taxon>Halobacteriales</taxon>
        <taxon>Haloferacaceae</taxon>
        <taxon>Halorubrum</taxon>
    </lineage>
</organism>
<sequence length="78" mass="8878">MPRSPRRSRRRRRSVRRVGDRFDDGLRYLTRFAGPDRTYALVVVPGDADAAGRAVLCAPSLFRAQAEREFVSGARDRD</sequence>
<reference evidence="1 2" key="1">
    <citation type="journal article" date="2015" name="Genome Announc.">
        <title>Draft genome sequence of a Halorubrum H3 strain isolated from the burlinskoye salt lake (Altai Krai, Russia).</title>
        <authorList>
            <person name="Rozanov A.S."/>
            <person name="Bryanskaya A.V."/>
            <person name="Malup T.K."/>
            <person name="Kotenko A.V."/>
            <person name="Peltek S.E."/>
        </authorList>
    </citation>
    <scope>NUCLEOTIDE SEQUENCE [LARGE SCALE GENOMIC DNA]</scope>
    <source>
        <strain evidence="1 2">H3</strain>
    </source>
</reference>
<dbReference type="Proteomes" id="UP000053331">
    <property type="component" value="Unassembled WGS sequence"/>
</dbReference>
<accession>A0A0F8BGG6</accession>
<protein>
    <submittedName>
        <fullName evidence="1">Uncharacterized protein</fullName>
    </submittedName>
</protein>
<comment type="caution">
    <text evidence="1">The sequence shown here is derived from an EMBL/GenBank/DDBJ whole genome shotgun (WGS) entry which is preliminary data.</text>
</comment>
<evidence type="ECO:0000313" key="2">
    <source>
        <dbReference type="Proteomes" id="UP000053331"/>
    </source>
</evidence>
<dbReference type="AlphaFoldDB" id="A0A0F8BGG6"/>
<gene>
    <name evidence="1" type="ORF">FK85_30570</name>
</gene>
<proteinExistence type="predicted"/>
<name>A0A0F8BGG6_9EURY</name>
<keyword evidence="2" id="KW-1185">Reference proteome</keyword>
<dbReference type="EMBL" id="JNFH02000093">
    <property type="protein sequence ID" value="KKF39178.1"/>
    <property type="molecule type" value="Genomic_DNA"/>
</dbReference>
<evidence type="ECO:0000313" key="1">
    <source>
        <dbReference type="EMBL" id="KKF39178.1"/>
    </source>
</evidence>